<evidence type="ECO:0000256" key="1">
    <source>
        <dbReference type="ARBA" id="ARBA00004571"/>
    </source>
</evidence>
<keyword evidence="6" id="KW-0408">Iron</keyword>
<gene>
    <name evidence="16" type="ORF">K7G82_28285</name>
</gene>
<keyword evidence="17" id="KW-1185">Reference proteome</keyword>
<evidence type="ECO:0000259" key="14">
    <source>
        <dbReference type="Pfam" id="PF00593"/>
    </source>
</evidence>
<keyword evidence="13" id="KW-0732">Signal</keyword>
<sequence length="730" mass="78494">MKSKWLAGLSFLALATTGNAAFAQSGNETETASNDEIVVTAQKREEKLREVPISISAVTGDMMERQGATRFSDIAGYIPGLTYQPGTSGAAGESRFNIRGVSQSNSPISGTAIYIDDIPTTVHGANGAATFKAIDLFPYDTDRVEVLRGPQGTLYGDSTIGGLIKYVTKSGDVNDFSAAAGVEATAIDGGEGIGLGARGVVNVPIAPGLLGVRVSGFYQETPGYQTNIATGDKGTNWVEQRGLRIAARFTPSHNFSIDAQWMKTQFKSGDRAMTQLIPGTLTPLNGDYINFSPVAQPTAQDFQLGSLTARYDAGPVSLTAVSGYSKVIRSFTADYTFFVRDFVAGYTGGAVTDALGIFDAPNQTEKYTQEVRLASSGENRFNWVIGGYYTVEKTNGASYTIPQYADGSPITNLPPIFNSFVKARYTDKSLFANATYKITDKWEVSGGIRHSWITDRFNNRSESLFFPTGEQTDASSGKNSATTWSLGTRYIASDDLMAFVRVATGFRAGSTNANSSWPGVPDSYGNDSMISYEAGVRADFLDDRASIDLTLYYLNWTDMFVFGQSPDGLFGFTTNGGKANGGGLEFTGTLRPVRNLTLTATAAYFGLKLRQDLPDVGARAGDRPPATPAWSGSFLADYAVPLGGDWDLHLGGGIRWSTSNWSEFRDDPTSLRLPGYAIGDLNASISNDRWTVRAYVRNVTDSHKVASMGLDNRGILMMPRTVGLAVDVKF</sequence>
<dbReference type="CDD" id="cd01347">
    <property type="entry name" value="ligand_gated_channel"/>
    <property type="match status" value="1"/>
</dbReference>
<evidence type="ECO:0000256" key="13">
    <source>
        <dbReference type="SAM" id="SignalP"/>
    </source>
</evidence>
<name>A0ABS7PZ67_9SPHN</name>
<dbReference type="Pfam" id="PF07715">
    <property type="entry name" value="Plug"/>
    <property type="match status" value="1"/>
</dbReference>
<evidence type="ECO:0000256" key="3">
    <source>
        <dbReference type="ARBA" id="ARBA00022452"/>
    </source>
</evidence>
<evidence type="ECO:0000256" key="9">
    <source>
        <dbReference type="ARBA" id="ARBA00023136"/>
    </source>
</evidence>
<dbReference type="PANTHER" id="PTHR32552">
    <property type="entry name" value="FERRICHROME IRON RECEPTOR-RELATED"/>
    <property type="match status" value="1"/>
</dbReference>
<evidence type="ECO:0000256" key="2">
    <source>
        <dbReference type="ARBA" id="ARBA00022448"/>
    </source>
</evidence>
<feature type="domain" description="TonB-dependent receptor-like beta-barrel" evidence="14">
    <location>
        <begin position="287"/>
        <end position="699"/>
    </location>
</feature>
<dbReference type="SUPFAM" id="SSF56935">
    <property type="entry name" value="Porins"/>
    <property type="match status" value="1"/>
</dbReference>
<keyword evidence="7" id="KW-0406">Ion transport</keyword>
<evidence type="ECO:0000313" key="16">
    <source>
        <dbReference type="EMBL" id="MBY8826234.1"/>
    </source>
</evidence>
<evidence type="ECO:0000256" key="5">
    <source>
        <dbReference type="ARBA" id="ARBA00022692"/>
    </source>
</evidence>
<keyword evidence="16" id="KW-0675">Receptor</keyword>
<keyword evidence="9 11" id="KW-0472">Membrane</keyword>
<feature type="chain" id="PRO_5046818878" evidence="13">
    <location>
        <begin position="24"/>
        <end position="730"/>
    </location>
</feature>
<reference evidence="16 17" key="1">
    <citation type="submission" date="2021-08" db="EMBL/GenBank/DDBJ databases">
        <authorList>
            <person name="Tuo L."/>
        </authorList>
    </citation>
    <scope>NUCLEOTIDE SEQUENCE [LARGE SCALE GENOMIC DNA]</scope>
    <source>
        <strain evidence="16 17">JCM 31229</strain>
    </source>
</reference>
<evidence type="ECO:0000256" key="7">
    <source>
        <dbReference type="ARBA" id="ARBA00023065"/>
    </source>
</evidence>
<dbReference type="Gene3D" id="2.40.170.20">
    <property type="entry name" value="TonB-dependent receptor, beta-barrel domain"/>
    <property type="match status" value="1"/>
</dbReference>
<evidence type="ECO:0000256" key="10">
    <source>
        <dbReference type="ARBA" id="ARBA00023237"/>
    </source>
</evidence>
<feature type="domain" description="TonB-dependent receptor plug" evidence="15">
    <location>
        <begin position="48"/>
        <end position="162"/>
    </location>
</feature>
<dbReference type="InterPro" id="IPR012910">
    <property type="entry name" value="Plug_dom"/>
</dbReference>
<evidence type="ECO:0000259" key="15">
    <source>
        <dbReference type="Pfam" id="PF07715"/>
    </source>
</evidence>
<keyword evidence="8 12" id="KW-0798">TonB box</keyword>
<dbReference type="RefSeq" id="WP_222993687.1">
    <property type="nucleotide sequence ID" value="NZ_JAINVV010000015.1"/>
</dbReference>
<evidence type="ECO:0000256" key="8">
    <source>
        <dbReference type="ARBA" id="ARBA00023077"/>
    </source>
</evidence>
<proteinExistence type="inferred from homology"/>
<comment type="subcellular location">
    <subcellularLocation>
        <location evidence="1 11">Cell outer membrane</location>
        <topology evidence="1 11">Multi-pass membrane protein</topology>
    </subcellularLocation>
</comment>
<keyword evidence="4" id="KW-0410">Iron transport</keyword>
<keyword evidence="5 11" id="KW-0812">Transmembrane</keyword>
<keyword evidence="3 11" id="KW-1134">Transmembrane beta strand</keyword>
<comment type="similarity">
    <text evidence="11 12">Belongs to the TonB-dependent receptor family.</text>
</comment>
<evidence type="ECO:0000256" key="4">
    <source>
        <dbReference type="ARBA" id="ARBA00022496"/>
    </source>
</evidence>
<dbReference type="Proteomes" id="UP000706039">
    <property type="component" value="Unassembled WGS sequence"/>
</dbReference>
<keyword evidence="10 11" id="KW-0998">Cell outer membrane</keyword>
<keyword evidence="2 11" id="KW-0813">Transport</keyword>
<organism evidence="16 17">
    <name type="scientific">Sphingomonas colocasiae</name>
    <dbReference type="NCBI Taxonomy" id="1848973"/>
    <lineage>
        <taxon>Bacteria</taxon>
        <taxon>Pseudomonadati</taxon>
        <taxon>Pseudomonadota</taxon>
        <taxon>Alphaproteobacteria</taxon>
        <taxon>Sphingomonadales</taxon>
        <taxon>Sphingomonadaceae</taxon>
        <taxon>Sphingomonas</taxon>
    </lineage>
</organism>
<dbReference type="InterPro" id="IPR036942">
    <property type="entry name" value="Beta-barrel_TonB_sf"/>
</dbReference>
<dbReference type="EMBL" id="JAINVV010000015">
    <property type="protein sequence ID" value="MBY8826234.1"/>
    <property type="molecule type" value="Genomic_DNA"/>
</dbReference>
<dbReference type="PANTHER" id="PTHR32552:SF81">
    <property type="entry name" value="TONB-DEPENDENT OUTER MEMBRANE RECEPTOR"/>
    <property type="match status" value="1"/>
</dbReference>
<evidence type="ECO:0000256" key="11">
    <source>
        <dbReference type="PROSITE-ProRule" id="PRU01360"/>
    </source>
</evidence>
<protein>
    <submittedName>
        <fullName evidence="16">TonB-dependent receptor</fullName>
    </submittedName>
</protein>
<dbReference type="InterPro" id="IPR000531">
    <property type="entry name" value="Beta-barrel_TonB"/>
</dbReference>
<evidence type="ECO:0000313" key="17">
    <source>
        <dbReference type="Proteomes" id="UP000706039"/>
    </source>
</evidence>
<comment type="caution">
    <text evidence="16">The sequence shown here is derived from an EMBL/GenBank/DDBJ whole genome shotgun (WGS) entry which is preliminary data.</text>
</comment>
<accession>A0ABS7PZ67</accession>
<dbReference type="InterPro" id="IPR039426">
    <property type="entry name" value="TonB-dep_rcpt-like"/>
</dbReference>
<dbReference type="Pfam" id="PF00593">
    <property type="entry name" value="TonB_dep_Rec_b-barrel"/>
    <property type="match status" value="1"/>
</dbReference>
<evidence type="ECO:0000256" key="6">
    <source>
        <dbReference type="ARBA" id="ARBA00023004"/>
    </source>
</evidence>
<dbReference type="PROSITE" id="PS52016">
    <property type="entry name" value="TONB_DEPENDENT_REC_3"/>
    <property type="match status" value="1"/>
</dbReference>
<feature type="signal peptide" evidence="13">
    <location>
        <begin position="1"/>
        <end position="23"/>
    </location>
</feature>
<evidence type="ECO:0000256" key="12">
    <source>
        <dbReference type="RuleBase" id="RU003357"/>
    </source>
</evidence>